<dbReference type="AlphaFoldDB" id="A0A1V4I6D5"/>
<dbReference type="PANTHER" id="PTHR38455:SF1">
    <property type="entry name" value="DUF951 DOMAIN-CONTAINING PROTEIN"/>
    <property type="match status" value="1"/>
</dbReference>
<keyword evidence="2" id="KW-1185">Reference proteome</keyword>
<dbReference type="InterPro" id="IPR009296">
    <property type="entry name" value="DUF951"/>
</dbReference>
<dbReference type="EMBL" id="MZGW01000005">
    <property type="protein sequence ID" value="OPJ55439.1"/>
    <property type="molecule type" value="Genomic_DNA"/>
</dbReference>
<protein>
    <recommendedName>
        <fullName evidence="3">DUF951 domain-containing protein</fullName>
    </recommendedName>
</protein>
<dbReference type="PIRSF" id="PIRSF037263">
    <property type="entry name" value="DUF951_bac"/>
    <property type="match status" value="1"/>
</dbReference>
<reference evidence="1 2" key="1">
    <citation type="submission" date="2017-03" db="EMBL/GenBank/DDBJ databases">
        <title>Genome sequence of Clostridium thermoalcaliphilum DSM 7309.</title>
        <authorList>
            <person name="Poehlein A."/>
            <person name="Daniel R."/>
        </authorList>
    </citation>
    <scope>NUCLEOTIDE SEQUENCE [LARGE SCALE GENOMIC DNA]</scope>
    <source>
        <strain evidence="1 2">DSM 7309</strain>
    </source>
</reference>
<dbReference type="Proteomes" id="UP000190140">
    <property type="component" value="Unassembled WGS sequence"/>
</dbReference>
<accession>A0A1V4I6D5</accession>
<proteinExistence type="predicted"/>
<dbReference type="STRING" id="29349.CLOTH_15020"/>
<evidence type="ECO:0000313" key="1">
    <source>
        <dbReference type="EMBL" id="OPJ55439.1"/>
    </source>
</evidence>
<evidence type="ECO:0008006" key="3">
    <source>
        <dbReference type="Google" id="ProtNLM"/>
    </source>
</evidence>
<dbReference type="Pfam" id="PF06107">
    <property type="entry name" value="DUF951"/>
    <property type="match status" value="1"/>
</dbReference>
<name>A0A1V4I6D5_9FIRM</name>
<dbReference type="RefSeq" id="WP_079412681.1">
    <property type="nucleotide sequence ID" value="NZ_MZGW01000005.1"/>
</dbReference>
<evidence type="ECO:0000313" key="2">
    <source>
        <dbReference type="Proteomes" id="UP000190140"/>
    </source>
</evidence>
<sequence length="65" mass="7616">MPIKLNIGDIVELRKSHPCGNNVFEIMRVGMDFRIRCVKCDKQVWLERVTLEKRLKKIIESTGTE</sequence>
<comment type="caution">
    <text evidence="1">The sequence shown here is derived from an EMBL/GenBank/DDBJ whole genome shotgun (WGS) entry which is preliminary data.</text>
</comment>
<dbReference type="PANTHER" id="PTHR38455">
    <property type="entry name" value="HYPOTHETICAL CYTOSOLIC PROTEIN"/>
    <property type="match status" value="1"/>
</dbReference>
<gene>
    <name evidence="1" type="ORF">CLOTH_15020</name>
</gene>
<organism evidence="1 2">
    <name type="scientific">Alkalithermobacter paradoxus</name>
    <dbReference type="NCBI Taxonomy" id="29349"/>
    <lineage>
        <taxon>Bacteria</taxon>
        <taxon>Bacillati</taxon>
        <taxon>Bacillota</taxon>
        <taxon>Clostridia</taxon>
        <taxon>Peptostreptococcales</taxon>
        <taxon>Tepidibacteraceae</taxon>
        <taxon>Alkalithermobacter</taxon>
    </lineage>
</organism>